<dbReference type="SUPFAM" id="SSF48452">
    <property type="entry name" value="TPR-like"/>
    <property type="match status" value="1"/>
</dbReference>
<organism evidence="4">
    <name type="scientific">Solibacter usitatus (strain Ellin6076)</name>
    <dbReference type="NCBI Taxonomy" id="234267"/>
    <lineage>
        <taxon>Bacteria</taxon>
        <taxon>Pseudomonadati</taxon>
        <taxon>Acidobacteriota</taxon>
        <taxon>Terriglobia</taxon>
        <taxon>Bryobacterales</taxon>
        <taxon>Solibacteraceae</taxon>
        <taxon>Candidatus Solibacter</taxon>
    </lineage>
</organism>
<feature type="compositionally biased region" description="Polar residues" evidence="2">
    <location>
        <begin position="116"/>
        <end position="127"/>
    </location>
</feature>
<dbReference type="InterPro" id="IPR011990">
    <property type="entry name" value="TPR-like_helical_dom_sf"/>
</dbReference>
<evidence type="ECO:0000313" key="4">
    <source>
        <dbReference type="EMBL" id="ABJ84367.1"/>
    </source>
</evidence>
<dbReference type="EMBL" id="CP000473">
    <property type="protein sequence ID" value="ABJ84367.1"/>
    <property type="molecule type" value="Genomic_DNA"/>
</dbReference>
<gene>
    <name evidence="4" type="ordered locus">Acid_3394</name>
</gene>
<dbReference type="Gene3D" id="1.25.40.10">
    <property type="entry name" value="Tetratricopeptide repeat domain"/>
    <property type="match status" value="1"/>
</dbReference>
<dbReference type="InParanoid" id="Q021M0"/>
<dbReference type="KEGG" id="sus:Acid_3394"/>
<proteinExistence type="predicted"/>
<dbReference type="SMART" id="SM00028">
    <property type="entry name" value="TPR"/>
    <property type="match status" value="4"/>
</dbReference>
<dbReference type="PANTHER" id="PTHR12558">
    <property type="entry name" value="CELL DIVISION CYCLE 16,23,27"/>
    <property type="match status" value="1"/>
</dbReference>
<protein>
    <submittedName>
        <fullName evidence="4">Tetratricopeptide TPR_2 repeat protein</fullName>
    </submittedName>
</protein>
<keyword evidence="3" id="KW-0732">Signal</keyword>
<dbReference type="eggNOG" id="COG0457">
    <property type="taxonomic scope" value="Bacteria"/>
</dbReference>
<dbReference type="PROSITE" id="PS50005">
    <property type="entry name" value="TPR"/>
    <property type="match status" value="1"/>
</dbReference>
<sequence precursor="true">MRSAFCSVCAGLFLLIAGSAQAQIGRGVPVRGELESSTVLTGNVTVELASSGTNRSESATVSPDGRFEFSSVATGVYWLRVLGGDGRVLHEESVSINSSQQTLSIHIKDEQRANRSSESTVSYQQLTHKVPRQAQKAYDKGLHSASKGDARSAAEYFGEAVAVDPEFVDAHNELGAADAKMGRLPEAAEQFQKAIELVPEHRLALPNLSIVLAKMKRFHEAAEVARRALRVLPGMAKMQYLLAVCLLADHKEPAEAIKNLRSASAEIPKAHLVAAEALVDSGKNDEAVLELEQYLATKPTDDALRAKVEARLTELKH</sequence>
<dbReference type="SUPFAM" id="SSF49478">
    <property type="entry name" value="Cna protein B-type domain"/>
    <property type="match status" value="1"/>
</dbReference>
<dbReference type="OrthoDB" id="539906at2"/>
<feature type="repeat" description="TPR" evidence="1">
    <location>
        <begin position="168"/>
        <end position="201"/>
    </location>
</feature>
<name>Q021M0_SOLUE</name>
<dbReference type="InterPro" id="IPR019734">
    <property type="entry name" value="TPR_rpt"/>
</dbReference>
<dbReference type="Pfam" id="PF13432">
    <property type="entry name" value="TPR_16"/>
    <property type="match status" value="2"/>
</dbReference>
<dbReference type="HOGENOM" id="CLU_876888_0_0_0"/>
<evidence type="ECO:0000256" key="3">
    <source>
        <dbReference type="SAM" id="SignalP"/>
    </source>
</evidence>
<dbReference type="PROSITE" id="PS50293">
    <property type="entry name" value="TPR_REGION"/>
    <property type="match status" value="1"/>
</dbReference>
<feature type="region of interest" description="Disordered" evidence="2">
    <location>
        <begin position="109"/>
        <end position="130"/>
    </location>
</feature>
<feature type="signal peptide" evidence="3">
    <location>
        <begin position="1"/>
        <end position="22"/>
    </location>
</feature>
<dbReference type="AlphaFoldDB" id="Q021M0"/>
<reference evidence="4" key="1">
    <citation type="submission" date="2006-10" db="EMBL/GenBank/DDBJ databases">
        <title>Complete sequence of Solibacter usitatus Ellin6076.</title>
        <authorList>
            <consortium name="US DOE Joint Genome Institute"/>
            <person name="Copeland A."/>
            <person name="Lucas S."/>
            <person name="Lapidus A."/>
            <person name="Barry K."/>
            <person name="Detter J.C."/>
            <person name="Glavina del Rio T."/>
            <person name="Hammon N."/>
            <person name="Israni S."/>
            <person name="Dalin E."/>
            <person name="Tice H."/>
            <person name="Pitluck S."/>
            <person name="Thompson L.S."/>
            <person name="Brettin T."/>
            <person name="Bruce D."/>
            <person name="Han C."/>
            <person name="Tapia R."/>
            <person name="Gilna P."/>
            <person name="Schmutz J."/>
            <person name="Larimer F."/>
            <person name="Land M."/>
            <person name="Hauser L."/>
            <person name="Kyrpides N."/>
            <person name="Mikhailova N."/>
            <person name="Janssen P.H."/>
            <person name="Kuske C.R."/>
            <person name="Richardson P."/>
        </authorList>
    </citation>
    <scope>NUCLEOTIDE SEQUENCE</scope>
    <source>
        <strain evidence="4">Ellin6076</strain>
    </source>
</reference>
<evidence type="ECO:0000256" key="2">
    <source>
        <dbReference type="SAM" id="MobiDB-lite"/>
    </source>
</evidence>
<dbReference type="STRING" id="234267.Acid_3394"/>
<feature type="chain" id="PRO_5004163589" evidence="3">
    <location>
        <begin position="23"/>
        <end position="317"/>
    </location>
</feature>
<keyword evidence="1" id="KW-0802">TPR repeat</keyword>
<evidence type="ECO:0000256" key="1">
    <source>
        <dbReference type="PROSITE-ProRule" id="PRU00339"/>
    </source>
</evidence>
<accession>Q021M0</accession>
<dbReference type="PANTHER" id="PTHR12558:SF13">
    <property type="entry name" value="CELL DIVISION CYCLE PROTEIN 27 HOMOLOG"/>
    <property type="match status" value="1"/>
</dbReference>